<dbReference type="Proteomes" id="UP000581447">
    <property type="component" value="Unassembled WGS sequence"/>
</dbReference>
<reference evidence="2 3" key="1">
    <citation type="submission" date="2020-08" db="EMBL/GenBank/DDBJ databases">
        <title>Genomic Encyclopedia of Type Strains, Phase IV (KMG-IV): sequencing the most valuable type-strain genomes for metagenomic binning, comparative biology and taxonomic classification.</title>
        <authorList>
            <person name="Goeker M."/>
        </authorList>
    </citation>
    <scope>NUCLEOTIDE SEQUENCE [LARGE SCALE GENOMIC DNA]</scope>
    <source>
        <strain evidence="2 3">DSM 29050</strain>
    </source>
</reference>
<feature type="chain" id="PRO_5032659017" evidence="1">
    <location>
        <begin position="26"/>
        <end position="88"/>
    </location>
</feature>
<evidence type="ECO:0000313" key="3">
    <source>
        <dbReference type="Proteomes" id="UP000581447"/>
    </source>
</evidence>
<keyword evidence="3" id="KW-1185">Reference proteome</keyword>
<evidence type="ECO:0000256" key="1">
    <source>
        <dbReference type="SAM" id="SignalP"/>
    </source>
</evidence>
<name>A0A840B1W3_9SPHN</name>
<dbReference type="EMBL" id="JACIEA010000001">
    <property type="protein sequence ID" value="MBB3942554.1"/>
    <property type="molecule type" value="Genomic_DNA"/>
</dbReference>
<dbReference type="RefSeq" id="WP_183940244.1">
    <property type="nucleotide sequence ID" value="NZ_BAABBG010000001.1"/>
</dbReference>
<feature type="signal peptide" evidence="1">
    <location>
        <begin position="1"/>
        <end position="25"/>
    </location>
</feature>
<accession>A0A840B1W3</accession>
<keyword evidence="1" id="KW-0732">Signal</keyword>
<proteinExistence type="predicted"/>
<gene>
    <name evidence="2" type="ORF">GGR91_000776</name>
</gene>
<evidence type="ECO:0000313" key="2">
    <source>
        <dbReference type="EMBL" id="MBB3942554.1"/>
    </source>
</evidence>
<protein>
    <submittedName>
        <fullName evidence="2">Putative membrane protein</fullName>
    </submittedName>
</protein>
<comment type="caution">
    <text evidence="2">The sequence shown here is derived from an EMBL/GenBank/DDBJ whole genome shotgun (WGS) entry which is preliminary data.</text>
</comment>
<dbReference type="InterPro" id="IPR018740">
    <property type="entry name" value="DUF2282_membr"/>
</dbReference>
<organism evidence="2 3">
    <name type="scientific">Sphingorhabdus rigui</name>
    <dbReference type="NCBI Taxonomy" id="1282858"/>
    <lineage>
        <taxon>Bacteria</taxon>
        <taxon>Pseudomonadati</taxon>
        <taxon>Pseudomonadota</taxon>
        <taxon>Alphaproteobacteria</taxon>
        <taxon>Sphingomonadales</taxon>
        <taxon>Sphingomonadaceae</taxon>
        <taxon>Sphingorhabdus</taxon>
    </lineage>
</organism>
<dbReference type="Pfam" id="PF10048">
    <property type="entry name" value="DUF2282"/>
    <property type="match status" value="1"/>
</dbReference>
<dbReference type="AlphaFoldDB" id="A0A840B1W3"/>
<sequence>MKTERKFAIAALAVSVALSTAPAVAADGKEKCYGIAKAGQNDCADANGVHSCAGQAKADKSATEWKYVAKGTCEKERGKTTPPAKSAK</sequence>